<dbReference type="GO" id="GO:0050066">
    <property type="term" value="F:L-lysine 2,3-aminomutase activity"/>
    <property type="evidence" value="ECO:0007669"/>
    <property type="project" value="UniProtKB-EC"/>
</dbReference>
<dbReference type="Proteomes" id="UP000006875">
    <property type="component" value="Plasmid pILYOP01"/>
</dbReference>
<keyword evidence="18" id="KW-1185">Reference proteome</keyword>
<dbReference type="NCBIfam" id="TIGR03820">
    <property type="entry name" value="lys_2_3_AblA"/>
    <property type="match status" value="1"/>
</dbReference>
<geneLocation type="plasmid" evidence="17 18">
    <name>pILYOP01</name>
</geneLocation>
<feature type="domain" description="N-acetyltransferase" evidence="15">
    <location>
        <begin position="565"/>
        <end position="716"/>
    </location>
</feature>
<dbReference type="HOGENOM" id="CLU_389675_0_0_0"/>
<dbReference type="Gene3D" id="3.20.20.70">
    <property type="entry name" value="Aldolase class I"/>
    <property type="match status" value="1"/>
</dbReference>
<keyword evidence="9" id="KW-0479">Metal-binding</keyword>
<evidence type="ECO:0000256" key="12">
    <source>
        <dbReference type="ARBA" id="ARBA00023014"/>
    </source>
</evidence>
<dbReference type="OrthoDB" id="9768064at2"/>
<keyword evidence="8" id="KW-0949">S-adenosyl-L-methionine</keyword>
<feature type="domain" description="Radical SAM core" evidence="16">
    <location>
        <begin position="120"/>
        <end position="332"/>
    </location>
</feature>
<organism evidence="17 18">
    <name type="scientific">Ilyobacter polytropus (strain ATCC 51220 / DSM 2926 / LMG 16218 / CuHBu1)</name>
    <dbReference type="NCBI Taxonomy" id="572544"/>
    <lineage>
        <taxon>Bacteria</taxon>
        <taxon>Fusobacteriati</taxon>
        <taxon>Fusobacteriota</taxon>
        <taxon>Fusobacteriia</taxon>
        <taxon>Fusobacteriales</taxon>
        <taxon>Fusobacteriaceae</taxon>
        <taxon>Ilyobacter</taxon>
    </lineage>
</organism>
<dbReference type="InterPro" id="IPR022459">
    <property type="entry name" value="Lysine_aminomutase"/>
</dbReference>
<dbReference type="PANTHER" id="PTHR30538">
    <property type="entry name" value="LYSINE 2,3-AMINOMUTASE-RELATED"/>
    <property type="match status" value="1"/>
</dbReference>
<evidence type="ECO:0000256" key="11">
    <source>
        <dbReference type="ARBA" id="ARBA00023004"/>
    </source>
</evidence>
<evidence type="ECO:0000256" key="7">
    <source>
        <dbReference type="ARBA" id="ARBA00022485"/>
    </source>
</evidence>
<keyword evidence="17" id="KW-0614">Plasmid</keyword>
<dbReference type="InterPro" id="IPR058240">
    <property type="entry name" value="rSAM_sf"/>
</dbReference>
<dbReference type="NCBIfam" id="TIGR03827">
    <property type="entry name" value="GNAT_ablB"/>
    <property type="match status" value="1"/>
</dbReference>
<keyword evidence="10 14" id="KW-0663">Pyridoxal phosphate</keyword>
<evidence type="ECO:0000256" key="4">
    <source>
        <dbReference type="ARBA" id="ARBA00008703"/>
    </source>
</evidence>
<dbReference type="FunFam" id="3.20.20.70:FF:000095">
    <property type="entry name" value="Lysine 2,3-aminomutase"/>
    <property type="match status" value="1"/>
</dbReference>
<dbReference type="SUPFAM" id="SSF55729">
    <property type="entry name" value="Acyl-CoA N-acyltransferases (Nat)"/>
    <property type="match status" value="1"/>
</dbReference>
<protein>
    <recommendedName>
        <fullName evidence="6">L-lysine 2,3-aminomutase</fullName>
        <ecNumber evidence="5">5.4.3.2</ecNumber>
    </recommendedName>
</protein>
<dbReference type="Gene3D" id="3.40.630.30">
    <property type="match status" value="1"/>
</dbReference>
<dbReference type="InterPro" id="IPR025895">
    <property type="entry name" value="LAM_C_dom"/>
</dbReference>
<keyword evidence="17" id="KW-0012">Acyltransferase</keyword>
<comment type="catalytic activity">
    <reaction evidence="1">
        <text>L-lysine = (3S)-3,6-diaminohexanoate</text>
        <dbReference type="Rhea" id="RHEA:19177"/>
        <dbReference type="ChEBI" id="CHEBI:32551"/>
        <dbReference type="ChEBI" id="CHEBI:57434"/>
        <dbReference type="EC" id="5.4.3.2"/>
    </reaction>
</comment>
<keyword evidence="13 17" id="KW-0413">Isomerase</keyword>
<reference evidence="17 18" key="1">
    <citation type="journal article" date="2010" name="Stand. Genomic Sci.">
        <title>Complete genome sequence of Ilyobacter polytropus type strain (CuHbu1).</title>
        <authorList>
            <person name="Sikorski J."/>
            <person name="Chertkov O."/>
            <person name="Lapidus A."/>
            <person name="Nolan M."/>
            <person name="Lucas S."/>
            <person name="Del Rio T.G."/>
            <person name="Tice H."/>
            <person name="Cheng J.F."/>
            <person name="Tapia R."/>
            <person name="Han C."/>
            <person name="Goodwin L."/>
            <person name="Pitluck S."/>
            <person name="Liolios K."/>
            <person name="Ivanova N."/>
            <person name="Mavromatis K."/>
            <person name="Mikhailova N."/>
            <person name="Pati A."/>
            <person name="Chen A."/>
            <person name="Palaniappan K."/>
            <person name="Land M."/>
            <person name="Hauser L."/>
            <person name="Chang Y.J."/>
            <person name="Jeffries C.D."/>
            <person name="Brambilla E."/>
            <person name="Yasawong M."/>
            <person name="Rohde M."/>
            <person name="Pukall R."/>
            <person name="Spring S."/>
            <person name="Goker M."/>
            <person name="Woyke T."/>
            <person name="Bristow J."/>
            <person name="Eisen J.A."/>
            <person name="Markowitz V."/>
            <person name="Hugenholtz P."/>
            <person name="Kyrpides N.C."/>
            <person name="Klenk H.P."/>
        </authorList>
    </citation>
    <scope>NUCLEOTIDE SEQUENCE [LARGE SCALE GENOMIC DNA]</scope>
    <source>
        <strain evidence="18">ATCC 51220 / DSM 2926 / LMG 16218 / CuHBu1</strain>
        <plasmid evidence="18">pILYOP01</plasmid>
    </source>
</reference>
<dbReference type="PROSITE" id="PS51918">
    <property type="entry name" value="RADICAL_SAM"/>
    <property type="match status" value="1"/>
</dbReference>
<evidence type="ECO:0000256" key="5">
    <source>
        <dbReference type="ARBA" id="ARBA00012144"/>
    </source>
</evidence>
<dbReference type="InterPro" id="IPR013785">
    <property type="entry name" value="Aldolase_TIM"/>
</dbReference>
<keyword evidence="12" id="KW-0411">Iron-sulfur</keyword>
<evidence type="ECO:0000256" key="10">
    <source>
        <dbReference type="ARBA" id="ARBA00022898"/>
    </source>
</evidence>
<dbReference type="AlphaFoldDB" id="E3HDS8"/>
<sequence length="716" mass="82925">MYKKINKEEIVKKLDGKSSISKWYDWKWQLKHSIKDIETLESVFDVELDAKDKKSMQKTIEQFPFAATPYYLSLIDIGDYKNDPVYKQAVPDIEELNLTNCDMSDPLHEDHDSPVPGITHRYPDRVLLLVSNVCSMYCRHCTRKRKVGDMDNIPDKETIMNGIEYIKSHTEIRDVLLSGGDPFLLSDDYLDWILSEVKKIPHVEVIRIGTRTPVVLPQRITDNLINVLKKHHPIWINTHFNHPKEFTEESKKSISRLADAGIPLGNQSVLLSRVNDCPKIMKKLVHNLVANRIRPYYLYQCDLSEGLSHFRTPVGKGIEIIESLIGHTSGFAIPRYVIDAPGGGGKIPVMPSYLISWSQNKVILRNYEGVITTYREPDNYKTQLCDDDCDNCNLHLNLDGVVDYNSVGITKLLSDTNDDISLTPDNNQRIERREGEETENEDKIEKISNSIVHHGKNNNRVYLMKLDHTDVPHIFTSLYDLAYKNRYGKIIAKVPTTSYGYFLENDYIREAHVPGFFKNGENLYFMSKYLNENRKNEPYEEIIESVLYNSKNVDTYNLRKLADQFKIRVCGESDIEEMASLYEKVFETYPFPIHDENYILETMRENVIYFGVWHDDQLVALSSSETDRENMTSEMTDFATDSEYRKTGLASLLLKAMEVELKKRNFRILYTIARARSQGMNKAFARNKYEYTGTLTNNTNIFGNVESMNVWYKNIL</sequence>
<evidence type="ECO:0000259" key="15">
    <source>
        <dbReference type="PROSITE" id="PS51186"/>
    </source>
</evidence>
<dbReference type="Pfam" id="PF04055">
    <property type="entry name" value="Radical_SAM"/>
    <property type="match status" value="1"/>
</dbReference>
<dbReference type="GO" id="GO:0051539">
    <property type="term" value="F:4 iron, 4 sulfur cluster binding"/>
    <property type="evidence" value="ECO:0007669"/>
    <property type="project" value="UniProtKB-KW"/>
</dbReference>
<evidence type="ECO:0000256" key="3">
    <source>
        <dbReference type="ARBA" id="ARBA00001966"/>
    </source>
</evidence>
<evidence type="ECO:0000256" key="6">
    <source>
        <dbReference type="ARBA" id="ARBA00022363"/>
    </source>
</evidence>
<dbReference type="Pfam" id="PF12544">
    <property type="entry name" value="LAM_C"/>
    <property type="match status" value="1"/>
</dbReference>
<dbReference type="Pfam" id="PF00583">
    <property type="entry name" value="Acetyltransf_1"/>
    <property type="match status" value="1"/>
</dbReference>
<accession>E3HDS8</accession>
<dbReference type="PANTHER" id="PTHR30538:SF1">
    <property type="entry name" value="L-LYSINE 2,3-AMINOMUTASE"/>
    <property type="match status" value="1"/>
</dbReference>
<dbReference type="RefSeq" id="WP_013388923.1">
    <property type="nucleotide sequence ID" value="NC_014633.1"/>
</dbReference>
<dbReference type="NCBIfam" id="TIGR00238">
    <property type="entry name" value="KamA family radical SAM protein"/>
    <property type="match status" value="1"/>
</dbReference>
<evidence type="ECO:0000313" key="18">
    <source>
        <dbReference type="Proteomes" id="UP000006875"/>
    </source>
</evidence>
<dbReference type="GO" id="GO:0008080">
    <property type="term" value="F:N-acetyltransferase activity"/>
    <property type="evidence" value="ECO:0007669"/>
    <property type="project" value="InterPro"/>
</dbReference>
<evidence type="ECO:0000256" key="9">
    <source>
        <dbReference type="ARBA" id="ARBA00022723"/>
    </source>
</evidence>
<feature type="modified residue" description="N6-(pyridoxal phosphate)lysine" evidence="14">
    <location>
        <position position="346"/>
    </location>
</feature>
<comment type="similarity">
    <text evidence="4">Belongs to the radical SAM superfamily. KamA family.</text>
</comment>
<dbReference type="SFLD" id="SFLDS00029">
    <property type="entry name" value="Radical_SAM"/>
    <property type="match status" value="1"/>
</dbReference>
<dbReference type="PROSITE" id="PS51186">
    <property type="entry name" value="GNAT"/>
    <property type="match status" value="1"/>
</dbReference>
<keyword evidence="7" id="KW-0004">4Fe-4S</keyword>
<dbReference type="Gene3D" id="6.10.140.1170">
    <property type="match status" value="1"/>
</dbReference>
<comment type="cofactor">
    <cofactor evidence="3">
        <name>[4Fe-4S] cluster</name>
        <dbReference type="ChEBI" id="CHEBI:49883"/>
    </cofactor>
</comment>
<proteinExistence type="inferred from homology"/>
<evidence type="ECO:0000256" key="8">
    <source>
        <dbReference type="ARBA" id="ARBA00022691"/>
    </source>
</evidence>
<evidence type="ECO:0000256" key="14">
    <source>
        <dbReference type="PIRSR" id="PIRSR603739-50"/>
    </source>
</evidence>
<dbReference type="KEGG" id="ipo:Ilyop_2505"/>
<dbReference type="SFLD" id="SFLDF00283">
    <property type="entry name" value="L-lysine_2_3-aminomutase_(LAM"/>
    <property type="match status" value="1"/>
</dbReference>
<keyword evidence="11" id="KW-0408">Iron</keyword>
<evidence type="ECO:0000256" key="2">
    <source>
        <dbReference type="ARBA" id="ARBA00001933"/>
    </source>
</evidence>
<evidence type="ECO:0000313" key="17">
    <source>
        <dbReference type="EMBL" id="ADO84264.1"/>
    </source>
</evidence>
<dbReference type="EC" id="5.4.3.2" evidence="5"/>
<dbReference type="InterPro" id="IPR003739">
    <property type="entry name" value="Lys_aminomutase/Glu_NH3_mut"/>
</dbReference>
<dbReference type="Gene3D" id="6.20.120.40">
    <property type="match status" value="1"/>
</dbReference>
<dbReference type="CDD" id="cd04301">
    <property type="entry name" value="NAT_SF"/>
    <property type="match status" value="1"/>
</dbReference>
<dbReference type="EMBL" id="CP002282">
    <property type="protein sequence ID" value="ADO84264.1"/>
    <property type="molecule type" value="Genomic_DNA"/>
</dbReference>
<dbReference type="SUPFAM" id="SSF102114">
    <property type="entry name" value="Radical SAM enzymes"/>
    <property type="match status" value="1"/>
</dbReference>
<evidence type="ECO:0000256" key="13">
    <source>
        <dbReference type="ARBA" id="ARBA00023235"/>
    </source>
</evidence>
<dbReference type="GO" id="GO:0046872">
    <property type="term" value="F:metal ion binding"/>
    <property type="evidence" value="ECO:0007669"/>
    <property type="project" value="UniProtKB-KW"/>
</dbReference>
<dbReference type="InterPro" id="IPR016181">
    <property type="entry name" value="Acyl_CoA_acyltransferase"/>
</dbReference>
<dbReference type="InterPro" id="IPR000182">
    <property type="entry name" value="GNAT_dom"/>
</dbReference>
<comment type="cofactor">
    <cofactor evidence="2 14">
        <name>pyridoxal 5'-phosphate</name>
        <dbReference type="ChEBI" id="CHEBI:597326"/>
    </cofactor>
</comment>
<dbReference type="InterPro" id="IPR007197">
    <property type="entry name" value="rSAM"/>
</dbReference>
<dbReference type="InterPro" id="IPR022525">
    <property type="entry name" value="GNAT_AblB"/>
</dbReference>
<gene>
    <name evidence="17" type="ordered locus">Ilyop_2505</name>
</gene>
<dbReference type="SFLD" id="SFLDG01070">
    <property type="entry name" value="PLP-dependent"/>
    <property type="match status" value="1"/>
</dbReference>
<dbReference type="CDD" id="cd01335">
    <property type="entry name" value="Radical_SAM"/>
    <property type="match status" value="1"/>
</dbReference>
<evidence type="ECO:0000256" key="1">
    <source>
        <dbReference type="ARBA" id="ARBA00000911"/>
    </source>
</evidence>
<name>E3HDS8_ILYPC</name>
<evidence type="ECO:0000259" key="16">
    <source>
        <dbReference type="PROSITE" id="PS51918"/>
    </source>
</evidence>
<keyword evidence="17" id="KW-0808">Transferase</keyword>